<evidence type="ECO:0000256" key="1">
    <source>
        <dbReference type="SAM" id="SignalP"/>
    </source>
</evidence>
<feature type="signal peptide" evidence="1">
    <location>
        <begin position="1"/>
        <end position="21"/>
    </location>
</feature>
<comment type="caution">
    <text evidence="2">The sequence shown here is derived from an EMBL/GenBank/DDBJ whole genome shotgun (WGS) entry which is preliminary data.</text>
</comment>
<name>A0A4Q0T0R1_9BACT</name>
<dbReference type="RefSeq" id="WP_128915051.1">
    <property type="nucleotide sequence ID" value="NZ_RDSM01000003.1"/>
</dbReference>
<reference evidence="2 3" key="1">
    <citation type="submission" date="2018-11" db="EMBL/GenBank/DDBJ databases">
        <authorList>
            <person name="Mardanov A.V."/>
            <person name="Ravin N.V."/>
            <person name="Dedysh S.N."/>
        </authorList>
    </citation>
    <scope>NUCLEOTIDE SEQUENCE [LARGE SCALE GENOMIC DNA]</scope>
    <source>
        <strain evidence="2 3">AF10</strain>
    </source>
</reference>
<reference evidence="3" key="2">
    <citation type="submission" date="2019-02" db="EMBL/GenBank/DDBJ databases">
        <title>Granulicella sibirica sp. nov., a psychrotolerant acidobacterium isolated from an organic soil layer in forested tundra, West Siberia.</title>
        <authorList>
            <person name="Oshkin I.Y."/>
            <person name="Kulichevskaya I.S."/>
            <person name="Rijpstra W.I.C."/>
            <person name="Sinninghe Damste J.S."/>
            <person name="Rakitin A.L."/>
            <person name="Ravin N.V."/>
            <person name="Dedysh S.N."/>
        </authorList>
    </citation>
    <scope>NUCLEOTIDE SEQUENCE [LARGE SCALE GENOMIC DNA]</scope>
    <source>
        <strain evidence="3">AF10</strain>
    </source>
</reference>
<sequence>MKRLVLLAALAATSLAPTAHAQFGSGIVFDPTQSGHAVQQLVQETGISANTLQEMQTAIKAYNFTRQMMTAPQTLYQPFISPYTWEAAINTSANTYNNTSSWTNAANTGSGASLATQAYVPRTGSQLPGYGSLTAQSQQQIAAQGATSDLNDSVNASTLQTLGTIRSNAQQRATDISTLEAASHSADPTQQTELATLQRINQALLLMLRTQQETNSINTTQSLQQMMAAKQQQDALKASFQNATSYQNNFQTSVAPAYSGASSAMRY</sequence>
<dbReference type="AlphaFoldDB" id="A0A4Q0T0R1"/>
<dbReference type="OrthoDB" id="110629at2"/>
<protein>
    <submittedName>
        <fullName evidence="2">Conjugative transfer protein TrbJ</fullName>
    </submittedName>
</protein>
<feature type="chain" id="PRO_5020461506" evidence="1">
    <location>
        <begin position="22"/>
        <end position="267"/>
    </location>
</feature>
<keyword evidence="3" id="KW-1185">Reference proteome</keyword>
<dbReference type="Proteomes" id="UP000289437">
    <property type="component" value="Unassembled WGS sequence"/>
</dbReference>
<proteinExistence type="predicted"/>
<keyword evidence="1" id="KW-0732">Signal</keyword>
<organism evidence="2 3">
    <name type="scientific">Granulicella sibirica</name>
    <dbReference type="NCBI Taxonomy" id="2479048"/>
    <lineage>
        <taxon>Bacteria</taxon>
        <taxon>Pseudomonadati</taxon>
        <taxon>Acidobacteriota</taxon>
        <taxon>Terriglobia</taxon>
        <taxon>Terriglobales</taxon>
        <taxon>Acidobacteriaceae</taxon>
        <taxon>Granulicella</taxon>
    </lineage>
</organism>
<evidence type="ECO:0000313" key="3">
    <source>
        <dbReference type="Proteomes" id="UP000289437"/>
    </source>
</evidence>
<evidence type="ECO:0000313" key="2">
    <source>
        <dbReference type="EMBL" id="RXH55419.1"/>
    </source>
</evidence>
<gene>
    <name evidence="2" type="ORF">GRAN_4523</name>
</gene>
<accession>A0A4Q0T0R1</accession>
<dbReference type="EMBL" id="RDSM01000003">
    <property type="protein sequence ID" value="RXH55419.1"/>
    <property type="molecule type" value="Genomic_DNA"/>
</dbReference>